<protein>
    <recommendedName>
        <fullName evidence="3">Transposase</fullName>
    </recommendedName>
</protein>
<keyword evidence="2" id="KW-1185">Reference proteome</keyword>
<evidence type="ECO:0000313" key="2">
    <source>
        <dbReference type="Proteomes" id="UP001242811"/>
    </source>
</evidence>
<dbReference type="Proteomes" id="UP001242811">
    <property type="component" value="Unassembled WGS sequence"/>
</dbReference>
<comment type="caution">
    <text evidence="1">The sequence shown here is derived from an EMBL/GenBank/DDBJ whole genome shotgun (WGS) entry which is preliminary data.</text>
</comment>
<accession>A0ABU0L5B1</accession>
<gene>
    <name evidence="1" type="ORF">QOZ95_004688</name>
</gene>
<dbReference type="EMBL" id="JAUSWA010000037">
    <property type="protein sequence ID" value="MDQ0496498.1"/>
    <property type="molecule type" value="Genomic_DNA"/>
</dbReference>
<reference evidence="1 2" key="1">
    <citation type="submission" date="2023-07" db="EMBL/GenBank/DDBJ databases">
        <title>Genomic Encyclopedia of Type Strains, Phase IV (KMG-IV): sequencing the most valuable type-strain genomes for metagenomic binning, comparative biology and taxonomic classification.</title>
        <authorList>
            <person name="Goeker M."/>
        </authorList>
    </citation>
    <scope>NUCLEOTIDE SEQUENCE [LARGE SCALE GENOMIC DNA]</scope>
    <source>
        <strain evidence="1 2">DSM 14914</strain>
    </source>
</reference>
<evidence type="ECO:0008006" key="3">
    <source>
        <dbReference type="Google" id="ProtNLM"/>
    </source>
</evidence>
<organism evidence="1 2">
    <name type="scientific">Paenibacillus brasilensis</name>
    <dbReference type="NCBI Taxonomy" id="128574"/>
    <lineage>
        <taxon>Bacteria</taxon>
        <taxon>Bacillati</taxon>
        <taxon>Bacillota</taxon>
        <taxon>Bacilli</taxon>
        <taxon>Bacillales</taxon>
        <taxon>Paenibacillaceae</taxon>
        <taxon>Paenibacillus</taxon>
    </lineage>
</organism>
<proteinExistence type="predicted"/>
<dbReference type="RefSeq" id="WP_025715768.1">
    <property type="nucleotide sequence ID" value="NZ_CP045298.1"/>
</dbReference>
<name>A0ABU0L5B1_9BACL</name>
<sequence length="90" mass="10161">MNSIPLSISEEMHLLAQQLHHHFSPTQLEELARKAGFVQRKSKYTAQDLVSLCVFLNDHVAVTPLARLCSQLDASNQLQNPVLSQLIRIK</sequence>
<evidence type="ECO:0000313" key="1">
    <source>
        <dbReference type="EMBL" id="MDQ0496498.1"/>
    </source>
</evidence>